<gene>
    <name evidence="6" type="ORF">GA0070607_0112</name>
</gene>
<dbReference type="Gene3D" id="1.10.357.10">
    <property type="entry name" value="Tetracycline Repressor, domain 2"/>
    <property type="match status" value="1"/>
</dbReference>
<dbReference type="SUPFAM" id="SSF46689">
    <property type="entry name" value="Homeodomain-like"/>
    <property type="match status" value="1"/>
</dbReference>
<dbReference type="InterPro" id="IPR001647">
    <property type="entry name" value="HTH_TetR"/>
</dbReference>
<evidence type="ECO:0000259" key="5">
    <source>
        <dbReference type="PROSITE" id="PS50977"/>
    </source>
</evidence>
<feature type="DNA-binding region" description="H-T-H motif" evidence="4">
    <location>
        <begin position="29"/>
        <end position="48"/>
    </location>
</feature>
<keyword evidence="3" id="KW-0804">Transcription</keyword>
<dbReference type="AlphaFoldDB" id="A0A1C4U3S8"/>
<dbReference type="Pfam" id="PF00440">
    <property type="entry name" value="TetR_N"/>
    <property type="match status" value="1"/>
</dbReference>
<evidence type="ECO:0000256" key="4">
    <source>
        <dbReference type="PROSITE-ProRule" id="PRU00335"/>
    </source>
</evidence>
<dbReference type="EMBL" id="LT607412">
    <property type="protein sequence ID" value="SCE66373.1"/>
    <property type="molecule type" value="Genomic_DNA"/>
</dbReference>
<dbReference type="OrthoDB" id="9805134at2"/>
<keyword evidence="2 4" id="KW-0238">DNA-binding</keyword>
<organism evidence="6 7">
    <name type="scientific">Micromonospora coriariae</name>
    <dbReference type="NCBI Taxonomy" id="285665"/>
    <lineage>
        <taxon>Bacteria</taxon>
        <taxon>Bacillati</taxon>
        <taxon>Actinomycetota</taxon>
        <taxon>Actinomycetes</taxon>
        <taxon>Micromonosporales</taxon>
        <taxon>Micromonosporaceae</taxon>
        <taxon>Micromonospora</taxon>
    </lineage>
</organism>
<dbReference type="SUPFAM" id="SSF48498">
    <property type="entry name" value="Tetracyclin repressor-like, C-terminal domain"/>
    <property type="match status" value="1"/>
</dbReference>
<protein>
    <submittedName>
        <fullName evidence="6">Transcriptional regulator, TetR family</fullName>
    </submittedName>
</protein>
<dbReference type="PROSITE" id="PS50977">
    <property type="entry name" value="HTH_TETR_2"/>
    <property type="match status" value="1"/>
</dbReference>
<accession>A0A1C4U3S8</accession>
<dbReference type="RefSeq" id="WP_089016400.1">
    <property type="nucleotide sequence ID" value="NZ_LT607412.1"/>
</dbReference>
<dbReference type="Proteomes" id="UP000198243">
    <property type="component" value="Chromosome I"/>
</dbReference>
<dbReference type="InterPro" id="IPR009057">
    <property type="entry name" value="Homeodomain-like_sf"/>
</dbReference>
<dbReference type="PANTHER" id="PTHR47506">
    <property type="entry name" value="TRANSCRIPTIONAL REGULATORY PROTEIN"/>
    <property type="match status" value="1"/>
</dbReference>
<reference evidence="7" key="1">
    <citation type="submission" date="2016-06" db="EMBL/GenBank/DDBJ databases">
        <authorList>
            <person name="Varghese N."/>
            <person name="Submissions Spin"/>
        </authorList>
    </citation>
    <scope>NUCLEOTIDE SEQUENCE [LARGE SCALE GENOMIC DNA]</scope>
    <source>
        <strain evidence="7">DSM 44875</strain>
    </source>
</reference>
<name>A0A1C4U3S8_9ACTN</name>
<feature type="domain" description="HTH tetR-type" evidence="5">
    <location>
        <begin position="6"/>
        <end position="66"/>
    </location>
</feature>
<dbReference type="InterPro" id="IPR036271">
    <property type="entry name" value="Tet_transcr_reg_TetR-rel_C_sf"/>
</dbReference>
<evidence type="ECO:0000313" key="6">
    <source>
        <dbReference type="EMBL" id="SCE66373.1"/>
    </source>
</evidence>
<keyword evidence="1" id="KW-0805">Transcription regulation</keyword>
<keyword evidence="7" id="KW-1185">Reference proteome</keyword>
<evidence type="ECO:0000256" key="2">
    <source>
        <dbReference type="ARBA" id="ARBA00023125"/>
    </source>
</evidence>
<evidence type="ECO:0000256" key="3">
    <source>
        <dbReference type="ARBA" id="ARBA00023163"/>
    </source>
</evidence>
<dbReference type="GO" id="GO:0003677">
    <property type="term" value="F:DNA binding"/>
    <property type="evidence" value="ECO:0007669"/>
    <property type="project" value="UniProtKB-UniRule"/>
</dbReference>
<sequence>MGRPRAFDEAEVVMAAAGLFAGRAYDGISVDDLVSELGVHRNSLYKVFGSKRGLYLAALRWHLEHQVRPLLAKVSAAPDPAQALRDTLTANDANSDLDLLLMAAVERAPADPEVAEEIARALRDFDAAVELALGGAAIGDGAPAELAYTLVATILGLRLRSRTSAGNGGAGPVLFDHLRQPRP</sequence>
<evidence type="ECO:0000313" key="7">
    <source>
        <dbReference type="Proteomes" id="UP000198243"/>
    </source>
</evidence>
<proteinExistence type="predicted"/>
<dbReference type="PANTHER" id="PTHR47506:SF1">
    <property type="entry name" value="HTH-TYPE TRANSCRIPTIONAL REGULATOR YJDC"/>
    <property type="match status" value="1"/>
</dbReference>
<evidence type="ECO:0000256" key="1">
    <source>
        <dbReference type="ARBA" id="ARBA00023015"/>
    </source>
</evidence>